<sequence length="547" mass="59611">MNRLRPPSPPPAACGLVDRTLQAFCKYTSAYELFRVAQQFRKPGESYYSRATVDKGPLEQARNTLVPAATEPIVPIKRSLTMHSCRILAKYFKNLLFACLLITLGCRGGDNAPTGPPMPEVSVARPVRQTLIEWDEYTGRLAAVDSVEVRPRVGGYLREANFSEGEMVEKGDLLFVIDRRPFETELRRAKAQVAEAKANLLQSQAQVEQTKAKRMQAAAAVGLAETELQRAAGLVGKNAISKAEYDTRASTLTQARADFDAAGSNIAAAEAQTGVAQAAIETAEANVHTAELQLGYAEVKAPITGRVGAKLVTEGNLVNAGSSQATLLTTIVALNPIHCYFDANEQEFLKYVRLSQNGKRESSRDAKNPVYLALVDEQGFPHLGHMDFVDNRVDPNTGTMRGRAIFLNDDGTLTPGLFARVRLPGSASYEAILLPDEALGNDLSEQFVNVVGEGNKVSRQRVVAGPVSHGLRIVREGLTGDERVVIRGGQNLRPGMEVKTVVEELSIADKETALPDEYEPVPRDRWITRENANSPEISHDFKSNSGK</sequence>
<dbReference type="Pfam" id="PF25944">
    <property type="entry name" value="Beta-barrel_RND"/>
    <property type="match status" value="1"/>
</dbReference>
<evidence type="ECO:0000256" key="4">
    <source>
        <dbReference type="SAM" id="MobiDB-lite"/>
    </source>
</evidence>
<dbReference type="EMBL" id="CP036263">
    <property type="protein sequence ID" value="QDS99733.1"/>
    <property type="molecule type" value="Genomic_DNA"/>
</dbReference>
<dbReference type="PANTHER" id="PTHR30158">
    <property type="entry name" value="ACRA/E-RELATED COMPONENT OF DRUG EFFLUX TRANSPORTER"/>
    <property type="match status" value="1"/>
</dbReference>
<dbReference type="GO" id="GO:0022857">
    <property type="term" value="F:transmembrane transporter activity"/>
    <property type="evidence" value="ECO:0007669"/>
    <property type="project" value="InterPro"/>
</dbReference>
<feature type="domain" description="Multidrug resistance protein MdtA-like C-terminal permuted SH3" evidence="8">
    <location>
        <begin position="431"/>
        <end position="490"/>
    </location>
</feature>
<evidence type="ECO:0000313" key="9">
    <source>
        <dbReference type="EMBL" id="QDS99733.1"/>
    </source>
</evidence>
<dbReference type="InterPro" id="IPR058627">
    <property type="entry name" value="MdtA-like_C"/>
</dbReference>
<reference evidence="9 10" key="1">
    <citation type="submission" date="2019-02" db="EMBL/GenBank/DDBJ databases">
        <title>Deep-cultivation of Planctomycetes and their phenomic and genomic characterization uncovers novel biology.</title>
        <authorList>
            <person name="Wiegand S."/>
            <person name="Jogler M."/>
            <person name="Boedeker C."/>
            <person name="Pinto D."/>
            <person name="Vollmers J."/>
            <person name="Rivas-Marin E."/>
            <person name="Kohn T."/>
            <person name="Peeters S.H."/>
            <person name="Heuer A."/>
            <person name="Rast P."/>
            <person name="Oberbeckmann S."/>
            <person name="Bunk B."/>
            <person name="Jeske O."/>
            <person name="Meyerdierks A."/>
            <person name="Storesund J.E."/>
            <person name="Kallscheuer N."/>
            <person name="Luecker S."/>
            <person name="Lage O.M."/>
            <person name="Pohl T."/>
            <person name="Merkel B.J."/>
            <person name="Hornburger P."/>
            <person name="Mueller R.-W."/>
            <person name="Bruemmer F."/>
            <person name="Labrenz M."/>
            <person name="Spormann A.M."/>
            <person name="Op den Camp H."/>
            <person name="Overmann J."/>
            <person name="Amann R."/>
            <person name="Jetten M.S.M."/>
            <person name="Mascher T."/>
            <person name="Medema M.H."/>
            <person name="Devos D.P."/>
            <person name="Kaster A.-K."/>
            <person name="Ovreas L."/>
            <person name="Rohde M."/>
            <person name="Galperin M.Y."/>
            <person name="Jogler C."/>
        </authorList>
    </citation>
    <scope>NUCLEOTIDE SEQUENCE [LARGE SCALE GENOMIC DNA]</scope>
    <source>
        <strain evidence="9 10">HG15A2</strain>
    </source>
</reference>
<dbReference type="Pfam" id="PF25967">
    <property type="entry name" value="RND-MFP_C"/>
    <property type="match status" value="1"/>
</dbReference>
<protein>
    <submittedName>
        <fullName evidence="9">Multidrug efflux pump subunit AcrA</fullName>
    </submittedName>
</protein>
<proteinExistence type="inferred from homology"/>
<dbReference type="GO" id="GO:0030313">
    <property type="term" value="C:cell envelope"/>
    <property type="evidence" value="ECO:0007669"/>
    <property type="project" value="UniProtKB-SubCell"/>
</dbReference>
<comment type="similarity">
    <text evidence="2">Belongs to the membrane fusion protein (MFP) (TC 8.A.1) family.</text>
</comment>
<dbReference type="InterPro" id="IPR058626">
    <property type="entry name" value="MdtA-like_b-barrel"/>
</dbReference>
<evidence type="ECO:0000259" key="7">
    <source>
        <dbReference type="Pfam" id="PF25944"/>
    </source>
</evidence>
<evidence type="ECO:0000256" key="2">
    <source>
        <dbReference type="ARBA" id="ARBA00009477"/>
    </source>
</evidence>
<evidence type="ECO:0000313" key="10">
    <source>
        <dbReference type="Proteomes" id="UP000319852"/>
    </source>
</evidence>
<gene>
    <name evidence="9" type="primary">acrA</name>
    <name evidence="9" type="ORF">HG15A2_30620</name>
</gene>
<evidence type="ECO:0000259" key="6">
    <source>
        <dbReference type="Pfam" id="PF25917"/>
    </source>
</evidence>
<comment type="subcellular location">
    <subcellularLocation>
        <location evidence="1">Cell envelope</location>
    </subcellularLocation>
</comment>
<dbReference type="AlphaFoldDB" id="A0A517MXY7"/>
<evidence type="ECO:0000256" key="3">
    <source>
        <dbReference type="SAM" id="Coils"/>
    </source>
</evidence>
<accession>A0A517MXY7</accession>
<dbReference type="Gene3D" id="2.40.30.170">
    <property type="match status" value="1"/>
</dbReference>
<feature type="domain" description="Multidrug resistance protein MdtA-like beta-barrel" evidence="7">
    <location>
        <begin position="336"/>
        <end position="423"/>
    </location>
</feature>
<dbReference type="Pfam" id="PF25876">
    <property type="entry name" value="HH_MFP_RND"/>
    <property type="match status" value="1"/>
</dbReference>
<dbReference type="GO" id="GO:0005886">
    <property type="term" value="C:plasma membrane"/>
    <property type="evidence" value="ECO:0007669"/>
    <property type="project" value="TreeGrafter"/>
</dbReference>
<organism evidence="9 10">
    <name type="scientific">Adhaeretor mobilis</name>
    <dbReference type="NCBI Taxonomy" id="1930276"/>
    <lineage>
        <taxon>Bacteria</taxon>
        <taxon>Pseudomonadati</taxon>
        <taxon>Planctomycetota</taxon>
        <taxon>Planctomycetia</taxon>
        <taxon>Pirellulales</taxon>
        <taxon>Lacipirellulaceae</taxon>
        <taxon>Adhaeretor</taxon>
    </lineage>
</organism>
<feature type="coiled-coil region" evidence="3">
    <location>
        <begin position="186"/>
        <end position="213"/>
    </location>
</feature>
<feature type="region of interest" description="Disordered" evidence="4">
    <location>
        <begin position="518"/>
        <end position="547"/>
    </location>
</feature>
<dbReference type="Pfam" id="PF25917">
    <property type="entry name" value="BSH_RND"/>
    <property type="match status" value="1"/>
</dbReference>
<dbReference type="SUPFAM" id="SSF111369">
    <property type="entry name" value="HlyD-like secretion proteins"/>
    <property type="match status" value="2"/>
</dbReference>
<dbReference type="Gene3D" id="2.40.50.100">
    <property type="match status" value="2"/>
</dbReference>
<feature type="domain" description="Multidrug resistance protein MdtA-like alpha-helical hairpin" evidence="5">
    <location>
        <begin position="207"/>
        <end position="296"/>
    </location>
</feature>
<dbReference type="KEGG" id="amob:HG15A2_30620"/>
<dbReference type="InterPro" id="IPR006143">
    <property type="entry name" value="RND_pump_MFP"/>
</dbReference>
<feature type="domain" description="Multidrug resistance protein MdtA-like barrel-sandwich hybrid" evidence="6">
    <location>
        <begin position="146"/>
        <end position="329"/>
    </location>
</feature>
<keyword evidence="3" id="KW-0175">Coiled coil</keyword>
<evidence type="ECO:0000259" key="5">
    <source>
        <dbReference type="Pfam" id="PF25876"/>
    </source>
</evidence>
<dbReference type="Gene3D" id="2.40.420.20">
    <property type="match status" value="1"/>
</dbReference>
<dbReference type="InterPro" id="IPR058624">
    <property type="entry name" value="MdtA-like_HH"/>
</dbReference>
<evidence type="ECO:0000256" key="1">
    <source>
        <dbReference type="ARBA" id="ARBA00004196"/>
    </source>
</evidence>
<dbReference type="Proteomes" id="UP000319852">
    <property type="component" value="Chromosome"/>
</dbReference>
<feature type="compositionally biased region" description="Basic and acidic residues" evidence="4">
    <location>
        <begin position="537"/>
        <end position="547"/>
    </location>
</feature>
<keyword evidence="10" id="KW-1185">Reference proteome</keyword>
<evidence type="ECO:0000259" key="8">
    <source>
        <dbReference type="Pfam" id="PF25967"/>
    </source>
</evidence>
<dbReference type="InterPro" id="IPR058625">
    <property type="entry name" value="MdtA-like_BSH"/>
</dbReference>
<dbReference type="GO" id="GO:0046677">
    <property type="term" value="P:response to antibiotic"/>
    <property type="evidence" value="ECO:0007669"/>
    <property type="project" value="TreeGrafter"/>
</dbReference>
<name>A0A517MXY7_9BACT</name>
<dbReference type="NCBIfam" id="TIGR01730">
    <property type="entry name" value="RND_mfp"/>
    <property type="match status" value="1"/>
</dbReference>
<dbReference type="PANTHER" id="PTHR30158:SF10">
    <property type="entry name" value="CATION EFFLUX PUMP"/>
    <property type="match status" value="1"/>
</dbReference>